<dbReference type="Proteomes" id="UP000323000">
    <property type="component" value="Chromosome 8"/>
</dbReference>
<evidence type="ECO:0000313" key="3">
    <source>
        <dbReference type="Proteomes" id="UP000323000"/>
    </source>
</evidence>
<proteinExistence type="predicted"/>
<keyword evidence="3" id="KW-1185">Reference proteome</keyword>
<feature type="transmembrane region" description="Helical" evidence="1">
    <location>
        <begin position="143"/>
        <end position="160"/>
    </location>
</feature>
<organism evidence="2 3">
    <name type="scientific">Acer yangbiense</name>
    <dbReference type="NCBI Taxonomy" id="1000413"/>
    <lineage>
        <taxon>Eukaryota</taxon>
        <taxon>Viridiplantae</taxon>
        <taxon>Streptophyta</taxon>
        <taxon>Embryophyta</taxon>
        <taxon>Tracheophyta</taxon>
        <taxon>Spermatophyta</taxon>
        <taxon>Magnoliopsida</taxon>
        <taxon>eudicotyledons</taxon>
        <taxon>Gunneridae</taxon>
        <taxon>Pentapetalae</taxon>
        <taxon>rosids</taxon>
        <taxon>malvids</taxon>
        <taxon>Sapindales</taxon>
        <taxon>Sapindaceae</taxon>
        <taxon>Hippocastanoideae</taxon>
        <taxon>Acereae</taxon>
        <taxon>Acer</taxon>
    </lineage>
</organism>
<evidence type="ECO:0000313" key="2">
    <source>
        <dbReference type="EMBL" id="TXG56098.1"/>
    </source>
</evidence>
<dbReference type="OrthoDB" id="1745749at2759"/>
<comment type="caution">
    <text evidence="2">The sequence shown here is derived from an EMBL/GenBank/DDBJ whole genome shotgun (WGS) entry which is preliminary data.</text>
</comment>
<dbReference type="PANTHER" id="PTHR34741">
    <property type="entry name" value="IMAP FAMILY MEMBER 1, PUTATIVE-RELATED"/>
    <property type="match status" value="1"/>
</dbReference>
<keyword evidence="1" id="KW-0472">Membrane</keyword>
<keyword evidence="1" id="KW-0812">Transmembrane</keyword>
<name>A0A5C7HH44_9ROSI</name>
<dbReference type="EMBL" id="VAHF01000008">
    <property type="protein sequence ID" value="TXG56098.1"/>
    <property type="molecule type" value="Genomic_DNA"/>
</dbReference>
<reference evidence="3" key="1">
    <citation type="journal article" date="2019" name="Gigascience">
        <title>De novo genome assembly of the endangered Acer yangbiense, a plant species with extremely small populations endemic to Yunnan Province, China.</title>
        <authorList>
            <person name="Yang J."/>
            <person name="Wariss H.M."/>
            <person name="Tao L."/>
            <person name="Zhang R."/>
            <person name="Yun Q."/>
            <person name="Hollingsworth P."/>
            <person name="Dao Z."/>
            <person name="Luo G."/>
            <person name="Guo H."/>
            <person name="Ma Y."/>
            <person name="Sun W."/>
        </authorList>
    </citation>
    <scope>NUCLEOTIDE SEQUENCE [LARGE SCALE GENOMIC DNA]</scope>
    <source>
        <strain evidence="3">cv. Malutang</strain>
    </source>
</reference>
<dbReference type="AlphaFoldDB" id="A0A5C7HH44"/>
<dbReference type="PANTHER" id="PTHR34741:SF2">
    <property type="entry name" value="VESICLE TRANSPORT PROTEIN"/>
    <property type="match status" value="1"/>
</dbReference>
<sequence>MIIQLLPAPPPVPADHGTAISVDHGVAISVDNEAAADHHPEPEPEAVRLADYDQEKLDWPEPGPKPAPEAALDYDQENLDWAVKMIGFCLPPAVAIAVQFLKTDESHELPLAFHFLSLTIILSFNFLFLSKSIPPKFPEIAKLLERVGLFLAVIAIYIAITIPLHAWLKYITWTVFIVAMVFCHGHF</sequence>
<keyword evidence="1" id="KW-1133">Transmembrane helix</keyword>
<protein>
    <submittedName>
        <fullName evidence="2">Uncharacterized protein</fullName>
    </submittedName>
</protein>
<accession>A0A5C7HH44</accession>
<gene>
    <name evidence="2" type="ORF">EZV62_017411</name>
</gene>
<evidence type="ECO:0000256" key="1">
    <source>
        <dbReference type="SAM" id="Phobius"/>
    </source>
</evidence>
<feature type="transmembrane region" description="Helical" evidence="1">
    <location>
        <begin position="113"/>
        <end position="131"/>
    </location>
</feature>